<dbReference type="Pfam" id="PF21699">
    <property type="entry name" value="TM1266-like"/>
    <property type="match status" value="1"/>
</dbReference>
<dbReference type="Gene3D" id="3.30.70.1150">
    <property type="entry name" value="ACT-like. Chain A, domain 2"/>
    <property type="match status" value="1"/>
</dbReference>
<dbReference type="Proteomes" id="UP000243525">
    <property type="component" value="Unassembled WGS sequence"/>
</dbReference>
<dbReference type="EMBL" id="QAAD01000003">
    <property type="protein sequence ID" value="PTN09837.1"/>
    <property type="molecule type" value="Genomic_DNA"/>
</dbReference>
<dbReference type="RefSeq" id="WP_107821218.1">
    <property type="nucleotide sequence ID" value="NZ_QAAD01000003.1"/>
</dbReference>
<dbReference type="InterPro" id="IPR027271">
    <property type="entry name" value="Acetolactate_synth/TF_NikR_C"/>
</dbReference>
<keyword evidence="2" id="KW-1185">Reference proteome</keyword>
<protein>
    <submittedName>
        <fullName evidence="1">Putative iron-only hydrogenase system regulator</fullName>
    </submittedName>
</protein>
<name>A0A2T5C4R9_9BACT</name>
<evidence type="ECO:0000313" key="2">
    <source>
        <dbReference type="Proteomes" id="UP000243525"/>
    </source>
</evidence>
<organism evidence="1 2">
    <name type="scientific">Mangrovibacterium marinum</name>
    <dbReference type="NCBI Taxonomy" id="1639118"/>
    <lineage>
        <taxon>Bacteria</taxon>
        <taxon>Pseudomonadati</taxon>
        <taxon>Bacteroidota</taxon>
        <taxon>Bacteroidia</taxon>
        <taxon>Marinilabiliales</taxon>
        <taxon>Prolixibacteraceae</taxon>
        <taxon>Mangrovibacterium</taxon>
    </lineage>
</organism>
<evidence type="ECO:0000313" key="1">
    <source>
        <dbReference type="EMBL" id="PTN09837.1"/>
    </source>
</evidence>
<dbReference type="NCBIfam" id="TIGR03959">
    <property type="entry name" value="hyd_TM1266"/>
    <property type="match status" value="1"/>
</dbReference>
<proteinExistence type="predicted"/>
<sequence>MNTEKRLGFVGIILEDRTQSAPLVNELLSKHRAIILARTGIPHIKGDDSVITLVVDSTTDELGQLTGRLGSIPGVQVKSALSKK</sequence>
<dbReference type="OrthoDB" id="9796135at2"/>
<accession>A0A2T5C4R9</accession>
<gene>
    <name evidence="1" type="ORF">C8N47_103131</name>
</gene>
<reference evidence="1 2" key="1">
    <citation type="submission" date="2018-04" db="EMBL/GenBank/DDBJ databases">
        <title>Genomic Encyclopedia of Archaeal and Bacterial Type Strains, Phase II (KMG-II): from individual species to whole genera.</title>
        <authorList>
            <person name="Goeker M."/>
        </authorList>
    </citation>
    <scope>NUCLEOTIDE SEQUENCE [LARGE SCALE GENOMIC DNA]</scope>
    <source>
        <strain evidence="1 2">DSM 28823</strain>
    </source>
</reference>
<dbReference type="SUPFAM" id="SSF55021">
    <property type="entry name" value="ACT-like"/>
    <property type="match status" value="1"/>
</dbReference>
<dbReference type="InterPro" id="IPR045865">
    <property type="entry name" value="ACT-like_dom_sf"/>
</dbReference>
<comment type="caution">
    <text evidence="1">The sequence shown here is derived from an EMBL/GenBank/DDBJ whole genome shotgun (WGS) entry which is preliminary data.</text>
</comment>
<dbReference type="InterPro" id="IPR023860">
    <property type="entry name" value="FeFe-hyd_TM1266"/>
</dbReference>
<dbReference type="AlphaFoldDB" id="A0A2T5C4R9"/>